<protein>
    <submittedName>
        <fullName evidence="1">Uncharacterized protein</fullName>
    </submittedName>
</protein>
<dbReference type="Proteomes" id="UP001159405">
    <property type="component" value="Unassembled WGS sequence"/>
</dbReference>
<dbReference type="InterPro" id="IPR017850">
    <property type="entry name" value="Alkaline_phosphatase_core_sf"/>
</dbReference>
<dbReference type="InterPro" id="IPR004245">
    <property type="entry name" value="DUF229"/>
</dbReference>
<organism evidence="1 2">
    <name type="scientific">Porites lobata</name>
    <dbReference type="NCBI Taxonomy" id="104759"/>
    <lineage>
        <taxon>Eukaryota</taxon>
        <taxon>Metazoa</taxon>
        <taxon>Cnidaria</taxon>
        <taxon>Anthozoa</taxon>
        <taxon>Hexacorallia</taxon>
        <taxon>Scleractinia</taxon>
        <taxon>Fungiina</taxon>
        <taxon>Poritidae</taxon>
        <taxon>Porites</taxon>
    </lineage>
</organism>
<evidence type="ECO:0000313" key="2">
    <source>
        <dbReference type="Proteomes" id="UP001159405"/>
    </source>
</evidence>
<sequence>IHNSHENSDKIIDASKVIKTDSLINQLSHEKERIEETSSHSVLQDTLVKISMSNTENANDVDDGSTDSELIIKDDQKDVFATLFTKDYLDLGEFPSERSCPFLGLRKPRILDITSRQNVSCSPHQANENDCARAAKDYQIHKKPLQCADELQKEICTIKETWRTSPESELKIQCNISPCKGNPVTATGIHPLEGRVDKEKEEHRFTTSKALENFLAHFVIVNTLRSFSFCFLSCKTSGKKNISQILTFPPILETENSEFLPSEKSEAPINLNIVVLDSVSRAHFYRSLPKTVETLRHIVYNESVNATALDFELLQSTAPYTFHNIRAFMSGKSNFNYIEHSNGTYQINTLYQKLKDQGYYTLLQEDSCWFDEWGSLFTNNIFQNKTPRGVGEFELRWNRFQEDTSNYYIDDYGLTHTSCEVFKQYNITNQFNQPRKICFGGKVFSEHFLDYSLSVFQGHIDSGKRQPIFAYTHLNSGHEVTGTRIRQIDDALSGYLYSIAHEEETMTIVFSDHGPKTTKFSFQTMEGRAEVYDSLLFVIVPQKVANILGTTRMRAMMTNQRRLITTLDLHHAIMSIGDLARSTSGSYLQQGIFSEIPANRTCADLTIKPSAVCKCEGWDQRFEDNDPRFTFLAEFALGFLNNNIQENFRKMPDRSGGFGRCQRLVGHSFEKIRRRKVGESYLLTMDLVVLPNNEIFEVQITHPVEKSFRKRTKFPKITNARRVSIYRRFEKCVDDSVNIEHCVCDSHNYGRKLSSKNHWRWFEIKSGSDVLETVFQANSFGAKSEVKDLHESCLLLVTRKRENLGVAFEIANACDKTRYKVRLTGKGKGKNIVTRKLPISIEVQPRTVHFIMSVHYIKRPFGFYLKTSFVGYPAFFLAAIAVAVVVYLGTVKDYFSLTEYATTAPKREFLHKSKTVECRTVEDEKDEPEKFINRDIIFSKQKSDDGSQNLIRITKAARSTQAPSQTGVSGARATAASRFGTISGTDKKEISTTELSVKENKPVNKSVYFEITKKKTLVPVDIYPTVFKAVNKNLKQNKANHPIGYQINHSVSPLTGLTSKPVPQTGLLSMVLNDTLDDLNYYSKPSVCPVLQIRQSRQWSENVNCVQQKIPSTSCARASKEYSAKDEPVKCSQNDWNQQLCSYKMTNTLSSLTEATVVCNTTVCGTHPVYVLEFSPTYGILEERAFWKRYFTNEGLETYLKRYAIASPSHGFNFCILACFRKDRLGIIEQLFTFHSLNLHKATDDTIRGFNLNIILLDSVSRPHFYRSLPKTVTTLREIVHYDSYNATVLDFELMQSTAAYTFHNIRALMSGKTDFGYSGGHVNETYGIDVLFGKFKQLGYYTLLQEDSCWFDSWGSLFTDNKYQGSKPQNESEFARRWQEFREMVKHYNVDDFGLSHASCEVLKRYSTTNQFNHPKRVCYAGKPLADYFLDYTESIYDDLKALRKDTRVLTYTHLNTGHEVSGTRIRQIDERLSRYIEKMASMENTLTVVLSDHGPKTTGFSFHTMEGRAEKYDPFLFMVLPEKVARALGLKTVKALVQNQNRLITTLDLHKAFMSLEVPGSRDQGIFGLIPVSRTCADLSMKPLAVCKCEGWEKRFPDGDKRFMWLAEFAVGNINNNIQEQYLRGSKEIKGYGNCQRLTGKNVSKIRQRSEGGNFFTTMDVTVSPGNEIFEVQFQHSQNMKERSAFIKMTQRDRVTIYRHFSKCADTTVSLGLCICDHGNYHERPTKQKLHKWVTIKTRQDMLELISLSNSFGVETKVKDIH</sequence>
<comment type="caution">
    <text evidence="1">The sequence shown here is derived from an EMBL/GenBank/DDBJ whole genome shotgun (WGS) entry which is preliminary data.</text>
</comment>
<dbReference type="PANTHER" id="PTHR10974:SF39">
    <property type="entry name" value="E2F TRANSCRIPTION FACTOR CC-MB DOMAIN-CONTAINING PROTEIN"/>
    <property type="match status" value="1"/>
</dbReference>
<keyword evidence="2" id="KW-1185">Reference proteome</keyword>
<gene>
    <name evidence="1" type="ORF">PLOB_00006964</name>
</gene>
<feature type="non-terminal residue" evidence="1">
    <location>
        <position position="1764"/>
    </location>
</feature>
<proteinExistence type="predicted"/>
<evidence type="ECO:0000313" key="1">
    <source>
        <dbReference type="EMBL" id="CAH3165028.1"/>
    </source>
</evidence>
<reference evidence="1 2" key="1">
    <citation type="submission" date="2022-05" db="EMBL/GenBank/DDBJ databases">
        <authorList>
            <consortium name="Genoscope - CEA"/>
            <person name="William W."/>
        </authorList>
    </citation>
    <scope>NUCLEOTIDE SEQUENCE [LARGE SCALE GENOMIC DNA]</scope>
</reference>
<dbReference type="PANTHER" id="PTHR10974">
    <property type="entry name" value="FI08016P-RELATED"/>
    <property type="match status" value="1"/>
</dbReference>
<dbReference type="SUPFAM" id="SSF53649">
    <property type="entry name" value="Alkaline phosphatase-like"/>
    <property type="match status" value="2"/>
</dbReference>
<dbReference type="Pfam" id="PF02995">
    <property type="entry name" value="DUF229"/>
    <property type="match status" value="3"/>
</dbReference>
<dbReference type="EMBL" id="CALNXK010000131">
    <property type="protein sequence ID" value="CAH3165028.1"/>
    <property type="molecule type" value="Genomic_DNA"/>
</dbReference>
<accession>A0ABN8QI57</accession>
<dbReference type="Gene3D" id="3.40.720.10">
    <property type="entry name" value="Alkaline Phosphatase, subunit A"/>
    <property type="match status" value="2"/>
</dbReference>
<name>A0ABN8QI57_9CNID</name>
<feature type="non-terminal residue" evidence="1">
    <location>
        <position position="1"/>
    </location>
</feature>